<reference evidence="1 2" key="1">
    <citation type="submission" date="2018-06" db="EMBL/GenBank/DDBJ databases">
        <title>The complete genome sequence of a nosiheptide producer Streptomyces actuosus ATCC 25421: deducing the ability of producing a new class III lantibiotics.</title>
        <authorList>
            <person name="Liu W."/>
            <person name="Sun F."/>
            <person name="Hu Y."/>
        </authorList>
    </citation>
    <scope>NUCLEOTIDE SEQUENCE [LARGE SCALE GENOMIC DNA]</scope>
    <source>
        <strain evidence="1 2">ATCC 25421</strain>
    </source>
</reference>
<evidence type="ECO:0000313" key="1">
    <source>
        <dbReference type="EMBL" id="AWT44922.1"/>
    </source>
</evidence>
<dbReference type="Proteomes" id="UP000247634">
    <property type="component" value="Chromosome"/>
</dbReference>
<gene>
    <name evidence="1" type="ORF">DMT42_23275</name>
</gene>
<dbReference type="RefSeq" id="WP_110629813.1">
    <property type="nucleotide sequence ID" value="NZ_CP029788.1"/>
</dbReference>
<protein>
    <submittedName>
        <fullName evidence="1">Uncharacterized protein</fullName>
    </submittedName>
</protein>
<evidence type="ECO:0000313" key="2">
    <source>
        <dbReference type="Proteomes" id="UP000247634"/>
    </source>
</evidence>
<sequence>MAGYYNVEFEALARLVTDLSECADGMRSAMRKLKDIGPKGSGSDELENACDDFQDKWGYGIKLIAEATGGLTEKVAESGRLFQHLEDKVRAQAAGVKVPAGDARD</sequence>
<keyword evidence="2" id="KW-1185">Reference proteome</keyword>
<organism evidence="1 2">
    <name type="scientific">Streptomyces actuosus</name>
    <dbReference type="NCBI Taxonomy" id="1885"/>
    <lineage>
        <taxon>Bacteria</taxon>
        <taxon>Bacillati</taxon>
        <taxon>Actinomycetota</taxon>
        <taxon>Actinomycetes</taxon>
        <taxon>Kitasatosporales</taxon>
        <taxon>Streptomycetaceae</taxon>
        <taxon>Streptomyces</taxon>
    </lineage>
</organism>
<accession>A0A2U9P5X4</accession>
<dbReference type="KEGG" id="sact:DMT42_23275"/>
<dbReference type="OrthoDB" id="4551929at2"/>
<dbReference type="AlphaFoldDB" id="A0A2U9P5X4"/>
<proteinExistence type="predicted"/>
<name>A0A2U9P5X4_STRAS</name>
<dbReference type="EMBL" id="CP029788">
    <property type="protein sequence ID" value="AWT44922.1"/>
    <property type="molecule type" value="Genomic_DNA"/>
</dbReference>